<evidence type="ECO:0000313" key="4">
    <source>
        <dbReference type="Proteomes" id="UP000827138"/>
    </source>
</evidence>
<dbReference type="PANTHER" id="PTHR48081:SF8">
    <property type="entry name" value="ALPHA_BETA HYDROLASE FOLD-3 DOMAIN-CONTAINING PROTEIN-RELATED"/>
    <property type="match status" value="1"/>
</dbReference>
<evidence type="ECO:0000313" key="3">
    <source>
        <dbReference type="EMBL" id="QYX76645.1"/>
    </source>
</evidence>
<reference evidence="3 4" key="1">
    <citation type="submission" date="2021-08" db="EMBL/GenBank/DDBJ databases">
        <authorList>
            <person name="Ping M."/>
        </authorList>
    </citation>
    <scope>NUCLEOTIDE SEQUENCE [LARGE SCALE GENOMIC DNA]</scope>
    <source>
        <strain evidence="3 4">MG28</strain>
    </source>
</reference>
<gene>
    <name evidence="3" type="ORF">K1J60_09100</name>
</gene>
<organism evidence="3 4">
    <name type="scientific">Streptomyces akebiae</name>
    <dbReference type="NCBI Taxonomy" id="2865673"/>
    <lineage>
        <taxon>Bacteria</taxon>
        <taxon>Bacillati</taxon>
        <taxon>Actinomycetota</taxon>
        <taxon>Actinomycetes</taxon>
        <taxon>Kitasatosporales</taxon>
        <taxon>Streptomycetaceae</taxon>
        <taxon>Streptomyces</taxon>
    </lineage>
</organism>
<keyword evidence="1 3" id="KW-0378">Hydrolase</keyword>
<dbReference type="EMBL" id="CP080647">
    <property type="protein sequence ID" value="QYX76645.1"/>
    <property type="molecule type" value="Genomic_DNA"/>
</dbReference>
<dbReference type="InterPro" id="IPR029058">
    <property type="entry name" value="AB_hydrolase_fold"/>
</dbReference>
<evidence type="ECO:0000259" key="2">
    <source>
        <dbReference type="Pfam" id="PF07859"/>
    </source>
</evidence>
<dbReference type="SUPFAM" id="SSF53474">
    <property type="entry name" value="alpha/beta-Hydrolases"/>
    <property type="match status" value="1"/>
</dbReference>
<dbReference type="PANTHER" id="PTHR48081">
    <property type="entry name" value="AB HYDROLASE SUPERFAMILY PROTEIN C4A8.06C"/>
    <property type="match status" value="1"/>
</dbReference>
<accession>A0ABX8XL12</accession>
<dbReference type="RefSeq" id="WP_220645755.1">
    <property type="nucleotide sequence ID" value="NZ_CP080647.1"/>
</dbReference>
<dbReference type="Pfam" id="PF07859">
    <property type="entry name" value="Abhydrolase_3"/>
    <property type="match status" value="1"/>
</dbReference>
<proteinExistence type="predicted"/>
<feature type="domain" description="Alpha/beta hydrolase fold-3" evidence="2">
    <location>
        <begin position="80"/>
        <end position="289"/>
    </location>
</feature>
<dbReference type="GO" id="GO:0016787">
    <property type="term" value="F:hydrolase activity"/>
    <property type="evidence" value="ECO:0007669"/>
    <property type="project" value="UniProtKB-KW"/>
</dbReference>
<evidence type="ECO:0000256" key="1">
    <source>
        <dbReference type="ARBA" id="ARBA00022801"/>
    </source>
</evidence>
<keyword evidence="4" id="KW-1185">Reference proteome</keyword>
<dbReference type="Gene3D" id="3.40.50.1820">
    <property type="entry name" value="alpha/beta hydrolase"/>
    <property type="match status" value="1"/>
</dbReference>
<dbReference type="Proteomes" id="UP000827138">
    <property type="component" value="Chromosome"/>
</dbReference>
<sequence>MPYAFDPEIAPWVAMLPEFPFTDLEGARRREAEMVAQLPAYEPSVPVQITDTTVAGEQDGPAVPVRIYTPEGRDGDLPGLLYIHGGGFVAGSIDVSHADATRIAAEVGAVVVAVDYRLAPEHPFPAGLEDCYAALTWTADHATELGIDRDRLGAAGESAGAGLTAAVTLLARDRGGPALRFQFLAVPDLDDRLETPSMRAFIDTPVWHRPNAELSWDYYLGGQGIRGGDGVSAYAAPARAEDLSGLPPAYVSVSEFDPLRDEGLNYAHRLIQAGVPTELHFFPGTFHGSMTLVPDAEVSRRMLAEQFDALRRGLGAGHGPVAQ</sequence>
<protein>
    <submittedName>
        <fullName evidence="3">Alpha/beta hydrolase</fullName>
    </submittedName>
</protein>
<dbReference type="InterPro" id="IPR050300">
    <property type="entry name" value="GDXG_lipolytic_enzyme"/>
</dbReference>
<name>A0ABX8XL12_9ACTN</name>
<dbReference type="InterPro" id="IPR013094">
    <property type="entry name" value="AB_hydrolase_3"/>
</dbReference>